<evidence type="ECO:0000256" key="4">
    <source>
        <dbReference type="ARBA" id="ARBA00012622"/>
    </source>
</evidence>
<dbReference type="EMBL" id="DRUY01000235">
    <property type="protein sequence ID" value="HHI66256.1"/>
    <property type="molecule type" value="Genomic_DNA"/>
</dbReference>
<dbReference type="UniPathway" id="UPA00392"/>
<dbReference type="PANTHER" id="PTHR36701:SF1">
    <property type="entry name" value="EPOXYQUEUOSINE REDUCTASE QUEH"/>
    <property type="match status" value="1"/>
</dbReference>
<keyword evidence="9 17" id="KW-0671">Queuosine biosynthesis</keyword>
<evidence type="ECO:0000256" key="2">
    <source>
        <dbReference type="ARBA" id="ARBA00004691"/>
    </source>
</evidence>
<evidence type="ECO:0000256" key="13">
    <source>
        <dbReference type="ARBA" id="ARBA00023157"/>
    </source>
</evidence>
<feature type="binding site" evidence="17">
    <location>
        <position position="84"/>
    </location>
    <ligand>
        <name>[4Fe-4S] cluster</name>
        <dbReference type="ChEBI" id="CHEBI:49883"/>
    </ligand>
</feature>
<gene>
    <name evidence="17" type="primary">queH</name>
    <name evidence="18" type="ORF">ENL70_06895</name>
</gene>
<accession>A0A7C5KC53</accession>
<evidence type="ECO:0000256" key="9">
    <source>
        <dbReference type="ARBA" id="ARBA00022785"/>
    </source>
</evidence>
<proteinExistence type="inferred from homology"/>
<keyword evidence="10 17" id="KW-0560">Oxidoreductase</keyword>
<sequence>MKILLHICCGPCASGVVPWFKAQGLDFVGFYYNPNIQPFSEYEKRRVNLEEVAKILDFDVIYSIDWEVEKWIHNFSSEQRCYNCIFLRLEKTAKLAKEIGFDAFSTTLSISPYQSLDVIRNCFERISNKYKIDYVFNNFRSLYQDSIKFSKSNGIYRQNYCGCIISEYNMLLRKRAKGDRIE</sequence>
<evidence type="ECO:0000256" key="8">
    <source>
        <dbReference type="ARBA" id="ARBA00022723"/>
    </source>
</evidence>
<dbReference type="GO" id="GO:0046872">
    <property type="term" value="F:metal ion binding"/>
    <property type="evidence" value="ECO:0007669"/>
    <property type="project" value="UniProtKB-KW"/>
</dbReference>
<evidence type="ECO:0000256" key="3">
    <source>
        <dbReference type="ARBA" id="ARBA00008207"/>
    </source>
</evidence>
<evidence type="ECO:0000256" key="12">
    <source>
        <dbReference type="ARBA" id="ARBA00023014"/>
    </source>
</evidence>
<dbReference type="AlphaFoldDB" id="A0A7C5KC53"/>
<keyword evidence="11 17" id="KW-0408">Iron</keyword>
<comment type="pathway">
    <text evidence="2 17">tRNA modification; tRNA-queuosine biosynthesis.</text>
</comment>
<keyword evidence="14 17" id="KW-0676">Redox-active center</keyword>
<feature type="binding site" evidence="17">
    <location>
        <position position="81"/>
    </location>
    <ligand>
        <name>[4Fe-4S] cluster</name>
        <dbReference type="ChEBI" id="CHEBI:49883"/>
    </ligand>
</feature>
<dbReference type="GO" id="GO:0052693">
    <property type="term" value="F:epoxyqueuosine reductase activity"/>
    <property type="evidence" value="ECO:0007669"/>
    <property type="project" value="UniProtKB-UniRule"/>
</dbReference>
<evidence type="ECO:0000313" key="18">
    <source>
        <dbReference type="EMBL" id="HHI66256.1"/>
    </source>
</evidence>
<evidence type="ECO:0000256" key="16">
    <source>
        <dbReference type="ARBA" id="ARBA00047415"/>
    </source>
</evidence>
<dbReference type="Pfam" id="PF02677">
    <property type="entry name" value="QueH"/>
    <property type="match status" value="1"/>
</dbReference>
<evidence type="ECO:0000256" key="15">
    <source>
        <dbReference type="ARBA" id="ARBA00031446"/>
    </source>
</evidence>
<name>A0A7C5KC53_9BACT</name>
<dbReference type="GO" id="GO:0051539">
    <property type="term" value="F:4 iron, 4 sulfur cluster binding"/>
    <property type="evidence" value="ECO:0007669"/>
    <property type="project" value="UniProtKB-UniRule"/>
</dbReference>
<evidence type="ECO:0000256" key="1">
    <source>
        <dbReference type="ARBA" id="ARBA00002268"/>
    </source>
</evidence>
<dbReference type="EC" id="1.17.99.6" evidence="4 17"/>
<evidence type="ECO:0000256" key="7">
    <source>
        <dbReference type="ARBA" id="ARBA00022694"/>
    </source>
</evidence>
<evidence type="ECO:0000256" key="14">
    <source>
        <dbReference type="ARBA" id="ARBA00023284"/>
    </source>
</evidence>
<reference evidence="18" key="1">
    <citation type="journal article" date="2020" name="mSystems">
        <title>Genome- and Community-Level Interaction Insights into Carbon Utilization and Element Cycling Functions of Hydrothermarchaeota in Hydrothermal Sediment.</title>
        <authorList>
            <person name="Zhou Z."/>
            <person name="Liu Y."/>
            <person name="Xu W."/>
            <person name="Pan J."/>
            <person name="Luo Z.H."/>
            <person name="Li M."/>
        </authorList>
    </citation>
    <scope>NUCLEOTIDE SEQUENCE [LARGE SCALE GENOMIC DNA]</scope>
    <source>
        <strain evidence="18">SpSt-1019</strain>
    </source>
</reference>
<comment type="similarity">
    <text evidence="3 17">Belongs to the QueH family.</text>
</comment>
<feature type="disulfide bond" description="Redox-active" evidence="17">
    <location>
        <begin position="161"/>
        <end position="163"/>
    </location>
</feature>
<evidence type="ECO:0000256" key="11">
    <source>
        <dbReference type="ARBA" id="ARBA00023004"/>
    </source>
</evidence>
<dbReference type="PANTHER" id="PTHR36701">
    <property type="entry name" value="EPOXYQUEUOSINE REDUCTASE QUEH"/>
    <property type="match status" value="1"/>
</dbReference>
<keyword evidence="8 17" id="KW-0479">Metal-binding</keyword>
<comment type="caution">
    <text evidence="18">The sequence shown here is derived from an EMBL/GenBank/DDBJ whole genome shotgun (WGS) entry which is preliminary data.</text>
</comment>
<comment type="function">
    <text evidence="1 17">Catalyzes the conversion of epoxyqueuosine (oQ) to queuosine (Q), which is a hypermodified base found in the wobble positions of tRNA(Asp), tRNA(Asn), tRNA(His) and tRNA(Tyr).</text>
</comment>
<protein>
    <recommendedName>
        <fullName evidence="5 17">Epoxyqueuosine reductase QueH</fullName>
        <ecNumber evidence="4 17">1.17.99.6</ecNumber>
    </recommendedName>
    <alternativeName>
        <fullName evidence="15 17">Queuosine biosynthesis protein QueH</fullName>
    </alternativeName>
</protein>
<organism evidence="18">
    <name type="scientific">Thermodesulfobium narugense</name>
    <dbReference type="NCBI Taxonomy" id="184064"/>
    <lineage>
        <taxon>Bacteria</taxon>
        <taxon>Pseudomonadati</taxon>
        <taxon>Thermodesulfobiota</taxon>
        <taxon>Thermodesulfobiia</taxon>
        <taxon>Thermodesulfobiales</taxon>
        <taxon>Thermodesulfobiaceae</taxon>
        <taxon>Thermodesulfobium</taxon>
    </lineage>
</organism>
<feature type="binding site" evidence="17">
    <location>
        <position position="9"/>
    </location>
    <ligand>
        <name>[4Fe-4S] cluster</name>
        <dbReference type="ChEBI" id="CHEBI:49883"/>
    </ligand>
</feature>
<evidence type="ECO:0000256" key="6">
    <source>
        <dbReference type="ARBA" id="ARBA00022485"/>
    </source>
</evidence>
<keyword evidence="6 17" id="KW-0004">4Fe-4S</keyword>
<feature type="binding site" evidence="17">
    <location>
        <position position="8"/>
    </location>
    <ligand>
        <name>[4Fe-4S] cluster</name>
        <dbReference type="ChEBI" id="CHEBI:49883"/>
    </ligand>
</feature>
<evidence type="ECO:0000256" key="5">
    <source>
        <dbReference type="ARBA" id="ARBA00016895"/>
    </source>
</evidence>
<evidence type="ECO:0000256" key="10">
    <source>
        <dbReference type="ARBA" id="ARBA00023002"/>
    </source>
</evidence>
<keyword evidence="13 17" id="KW-1015">Disulfide bond</keyword>
<keyword evidence="12 17" id="KW-0411">Iron-sulfur</keyword>
<dbReference type="GO" id="GO:0008616">
    <property type="term" value="P:tRNA queuosine(34) biosynthetic process"/>
    <property type="evidence" value="ECO:0007669"/>
    <property type="project" value="UniProtKB-UniRule"/>
</dbReference>
<evidence type="ECO:0000256" key="17">
    <source>
        <dbReference type="HAMAP-Rule" id="MF_02089"/>
    </source>
</evidence>
<dbReference type="HAMAP" id="MF_02089">
    <property type="entry name" value="QueH"/>
    <property type="match status" value="1"/>
</dbReference>
<comment type="catalytic activity">
    <reaction evidence="16 17">
        <text>epoxyqueuosine(34) in tRNA + AH2 = queuosine(34) in tRNA + A + H2O</text>
        <dbReference type="Rhea" id="RHEA:32159"/>
        <dbReference type="Rhea" id="RHEA-COMP:18571"/>
        <dbReference type="Rhea" id="RHEA-COMP:18582"/>
        <dbReference type="ChEBI" id="CHEBI:13193"/>
        <dbReference type="ChEBI" id="CHEBI:15377"/>
        <dbReference type="ChEBI" id="CHEBI:17499"/>
        <dbReference type="ChEBI" id="CHEBI:194431"/>
        <dbReference type="ChEBI" id="CHEBI:194443"/>
        <dbReference type="EC" id="1.17.99.6"/>
    </reaction>
</comment>
<dbReference type="InterPro" id="IPR003828">
    <property type="entry name" value="QueH"/>
</dbReference>
<keyword evidence="7 17" id="KW-0819">tRNA processing</keyword>